<dbReference type="EMBL" id="VOBQ01000013">
    <property type="protein sequence ID" value="TWO70063.1"/>
    <property type="molecule type" value="Genomic_DNA"/>
</dbReference>
<keyword evidence="2" id="KW-0804">Transcription</keyword>
<comment type="caution">
    <text evidence="4">The sequence shown here is derived from an EMBL/GenBank/DDBJ whole genome shotgun (WGS) entry which is preliminary data.</text>
</comment>
<dbReference type="InterPro" id="IPR029062">
    <property type="entry name" value="Class_I_gatase-like"/>
</dbReference>
<dbReference type="Gene3D" id="1.10.10.60">
    <property type="entry name" value="Homeodomain-like"/>
    <property type="match status" value="1"/>
</dbReference>
<dbReference type="GO" id="GO:0043565">
    <property type="term" value="F:sequence-specific DNA binding"/>
    <property type="evidence" value="ECO:0007669"/>
    <property type="project" value="InterPro"/>
</dbReference>
<dbReference type="GO" id="GO:0003700">
    <property type="term" value="F:DNA-binding transcription factor activity"/>
    <property type="evidence" value="ECO:0007669"/>
    <property type="project" value="InterPro"/>
</dbReference>
<dbReference type="InterPro" id="IPR018060">
    <property type="entry name" value="HTH_AraC"/>
</dbReference>
<dbReference type="OrthoDB" id="8543772at2"/>
<accession>A0A562ZNF0</accession>
<organism evidence="4 5">
    <name type="scientific">Caenimonas sedimenti</name>
    <dbReference type="NCBI Taxonomy" id="2596921"/>
    <lineage>
        <taxon>Bacteria</taxon>
        <taxon>Pseudomonadati</taxon>
        <taxon>Pseudomonadota</taxon>
        <taxon>Betaproteobacteria</taxon>
        <taxon>Burkholderiales</taxon>
        <taxon>Comamonadaceae</taxon>
        <taxon>Caenimonas</taxon>
    </lineage>
</organism>
<dbReference type="SUPFAM" id="SSF52317">
    <property type="entry name" value="Class I glutamine amidotransferase-like"/>
    <property type="match status" value="1"/>
</dbReference>
<dbReference type="InterPro" id="IPR002818">
    <property type="entry name" value="DJ-1/PfpI"/>
</dbReference>
<evidence type="ECO:0000313" key="4">
    <source>
        <dbReference type="EMBL" id="TWO70063.1"/>
    </source>
</evidence>
<evidence type="ECO:0000313" key="5">
    <source>
        <dbReference type="Proteomes" id="UP000318199"/>
    </source>
</evidence>
<keyword evidence="1" id="KW-0805">Transcription regulation</keyword>
<dbReference type="Pfam" id="PF01965">
    <property type="entry name" value="DJ-1_PfpI"/>
    <property type="match status" value="1"/>
</dbReference>
<dbReference type="PROSITE" id="PS01124">
    <property type="entry name" value="HTH_ARAC_FAMILY_2"/>
    <property type="match status" value="1"/>
</dbReference>
<dbReference type="Proteomes" id="UP000318199">
    <property type="component" value="Unassembled WGS sequence"/>
</dbReference>
<name>A0A562ZNF0_9BURK</name>
<dbReference type="Gene3D" id="3.40.50.880">
    <property type="match status" value="1"/>
</dbReference>
<proteinExistence type="predicted"/>
<dbReference type="AlphaFoldDB" id="A0A562ZNF0"/>
<gene>
    <name evidence="4" type="ORF">FN976_17150</name>
</gene>
<dbReference type="SUPFAM" id="SSF46689">
    <property type="entry name" value="Homeodomain-like"/>
    <property type="match status" value="2"/>
</dbReference>
<evidence type="ECO:0000259" key="3">
    <source>
        <dbReference type="PROSITE" id="PS01124"/>
    </source>
</evidence>
<dbReference type="SMART" id="SM00342">
    <property type="entry name" value="HTH_ARAC"/>
    <property type="match status" value="1"/>
</dbReference>
<protein>
    <submittedName>
        <fullName evidence="4">Helix-turn-helix domain-containing protein</fullName>
    </submittedName>
</protein>
<dbReference type="InterPro" id="IPR009057">
    <property type="entry name" value="Homeodomain-like_sf"/>
</dbReference>
<dbReference type="Pfam" id="PF12833">
    <property type="entry name" value="HTH_18"/>
    <property type="match status" value="1"/>
</dbReference>
<evidence type="ECO:0000256" key="2">
    <source>
        <dbReference type="ARBA" id="ARBA00023163"/>
    </source>
</evidence>
<feature type="domain" description="HTH araC/xylS-type" evidence="3">
    <location>
        <begin position="232"/>
        <end position="330"/>
    </location>
</feature>
<dbReference type="PANTHER" id="PTHR43130">
    <property type="entry name" value="ARAC-FAMILY TRANSCRIPTIONAL REGULATOR"/>
    <property type="match status" value="1"/>
</dbReference>
<reference evidence="4 5" key="1">
    <citation type="submission" date="2019-07" db="EMBL/GenBank/DDBJ databases">
        <title>Caenimonas sedimenti sp. nov., isolated from activated sludge.</title>
        <authorList>
            <person name="Xu J."/>
        </authorList>
    </citation>
    <scope>NUCLEOTIDE SEQUENCE [LARGE SCALE GENOMIC DNA]</scope>
    <source>
        <strain evidence="4 5">HX-9-20</strain>
    </source>
</reference>
<keyword evidence="5" id="KW-1185">Reference proteome</keyword>
<dbReference type="CDD" id="cd03137">
    <property type="entry name" value="GATase1_AraC_1"/>
    <property type="match status" value="1"/>
</dbReference>
<dbReference type="InterPro" id="IPR052158">
    <property type="entry name" value="INH-QAR"/>
</dbReference>
<dbReference type="PANTHER" id="PTHR43130:SF3">
    <property type="entry name" value="HTH-TYPE TRANSCRIPTIONAL REGULATOR RV1931C"/>
    <property type="match status" value="1"/>
</dbReference>
<sequence length="340" mass="37666">MIALGGRPKQTECRRFRTQWPPMRRIVLTGVPPFEVQDLAGPLEVFAQCDYEIELVSPERDGSTAINRGLRITGGTDFRTFDRPIDTLWVVGGPEAPSGHYDPAYLRWLKEMSSQARRVGASCLGTFVLAASGALEGRRVVTHWQWCDHLAERYPRVQLVRSSIFVKDGHIYTSAGITTGIDLALLFVEEDFGPRKAFAIAQWLVLFVRRTSSYAQISKLLALQSGSIKPLDDLENWIIEHLAEDISVERMAANVNMSARQFTRVFRSEKGTTPARFVERVRVEVARSLLEASGVGVKSVAAKCGFGSADSMRRSFLRVVDTTPSVVAGAHRKSGTGRGP</sequence>
<evidence type="ECO:0000256" key="1">
    <source>
        <dbReference type="ARBA" id="ARBA00023015"/>
    </source>
</evidence>